<dbReference type="InterPro" id="IPR019734">
    <property type="entry name" value="TPR_rpt"/>
</dbReference>
<dbReference type="eggNOG" id="KOG1840">
    <property type="taxonomic scope" value="Eukaryota"/>
</dbReference>
<dbReference type="SMART" id="SM00028">
    <property type="entry name" value="TPR"/>
    <property type="match status" value="5"/>
</dbReference>
<dbReference type="OMA" id="PEECSET"/>
<name>A0D1F6_PARTE</name>
<dbReference type="Pfam" id="PF13424">
    <property type="entry name" value="TPR_12"/>
    <property type="match status" value="1"/>
</dbReference>
<dbReference type="RefSeq" id="XP_001444270.1">
    <property type="nucleotide sequence ID" value="XM_001444233.1"/>
</dbReference>
<dbReference type="HOGENOM" id="CLU_646351_0_0_1"/>
<dbReference type="PROSITE" id="PS50005">
    <property type="entry name" value="TPR"/>
    <property type="match status" value="1"/>
</dbReference>
<dbReference type="PANTHER" id="PTHR45641:SF19">
    <property type="entry name" value="NEPHROCYSTIN-3"/>
    <property type="match status" value="1"/>
</dbReference>
<dbReference type="Proteomes" id="UP000000600">
    <property type="component" value="Unassembled WGS sequence"/>
</dbReference>
<organism evidence="4 5">
    <name type="scientific">Paramecium tetraurelia</name>
    <dbReference type="NCBI Taxonomy" id="5888"/>
    <lineage>
        <taxon>Eukaryota</taxon>
        <taxon>Sar</taxon>
        <taxon>Alveolata</taxon>
        <taxon>Ciliophora</taxon>
        <taxon>Intramacronucleata</taxon>
        <taxon>Oligohymenophorea</taxon>
        <taxon>Peniculida</taxon>
        <taxon>Parameciidae</taxon>
        <taxon>Paramecium</taxon>
    </lineage>
</organism>
<feature type="repeat" description="TPR" evidence="3">
    <location>
        <begin position="331"/>
        <end position="364"/>
    </location>
</feature>
<dbReference type="AlphaFoldDB" id="A0D1F6"/>
<sequence length="430" mass="50325">MCTLNQGINSLSLIKFIYPKMGDHFKKIDILIRKQQFQKSLSKLEKLQVELNTKLNNPEECSETELILQSNIYERYAQIFIDINQVYRAMQYLINMIKIEKELFKTQNDKESILRLCNSYAKIGRCCFYCCYYEQTFKYLDYAQQLLIKHGLTQTGVYAMTLTQLGNYYRFMFQDDLAESMLYESIKIREDLFTRQSIEVADSLHGLSQLFSDEGKIEEAMKSISEAISIWTEVLGYQHIKTAKSIYLKGNLYLRMKNNQENLSAAEKLITESLEINLKIMGESSQDIADCYHSLGKIKAYNKTSNEFEQYFKKSQEILKTLYGQSHASIAIILNNFGRSYFERKQYEEAVNCFEESIKIYTQLCGNMHGNLAITLKNCADCHKELGRYKQAYIDYQRSLEIYQKMQINSSQANQIQNLMSQISDKYLED</sequence>
<dbReference type="Pfam" id="PF13374">
    <property type="entry name" value="TPR_10"/>
    <property type="match status" value="2"/>
</dbReference>
<dbReference type="Gene3D" id="1.25.40.10">
    <property type="entry name" value="Tetratricopeptide repeat domain"/>
    <property type="match status" value="2"/>
</dbReference>
<evidence type="ECO:0000256" key="3">
    <source>
        <dbReference type="PROSITE-ProRule" id="PRU00339"/>
    </source>
</evidence>
<dbReference type="OrthoDB" id="285795at2759"/>
<accession>A0D1F6</accession>
<dbReference type="InterPro" id="IPR011990">
    <property type="entry name" value="TPR-like_helical_dom_sf"/>
</dbReference>
<evidence type="ECO:0008006" key="6">
    <source>
        <dbReference type="Google" id="ProtNLM"/>
    </source>
</evidence>
<dbReference type="EMBL" id="CT868252">
    <property type="protein sequence ID" value="CAK76873.1"/>
    <property type="molecule type" value="Genomic_DNA"/>
</dbReference>
<protein>
    <recommendedName>
        <fullName evidence="6">MalT-like TPR region domain-containing protein</fullName>
    </recommendedName>
</protein>
<reference evidence="4 5" key="1">
    <citation type="journal article" date="2006" name="Nature">
        <title>Global trends of whole-genome duplications revealed by the ciliate Paramecium tetraurelia.</title>
        <authorList>
            <consortium name="Genoscope"/>
            <person name="Aury J.-M."/>
            <person name="Jaillon O."/>
            <person name="Duret L."/>
            <person name="Noel B."/>
            <person name="Jubin C."/>
            <person name="Porcel B.M."/>
            <person name="Segurens B."/>
            <person name="Daubin V."/>
            <person name="Anthouard V."/>
            <person name="Aiach N."/>
            <person name="Arnaiz O."/>
            <person name="Billaut A."/>
            <person name="Beisson J."/>
            <person name="Blanc I."/>
            <person name="Bouhouche K."/>
            <person name="Camara F."/>
            <person name="Duharcourt S."/>
            <person name="Guigo R."/>
            <person name="Gogendeau D."/>
            <person name="Katinka M."/>
            <person name="Keller A.-M."/>
            <person name="Kissmehl R."/>
            <person name="Klotz C."/>
            <person name="Koll F."/>
            <person name="Le Moue A."/>
            <person name="Lepere C."/>
            <person name="Malinsky S."/>
            <person name="Nowacki M."/>
            <person name="Nowak J.K."/>
            <person name="Plattner H."/>
            <person name="Poulain J."/>
            <person name="Ruiz F."/>
            <person name="Serrano V."/>
            <person name="Zagulski M."/>
            <person name="Dessen P."/>
            <person name="Betermier M."/>
            <person name="Weissenbach J."/>
            <person name="Scarpelli C."/>
            <person name="Schachter V."/>
            <person name="Sperling L."/>
            <person name="Meyer E."/>
            <person name="Cohen J."/>
            <person name="Wincker P."/>
        </authorList>
    </citation>
    <scope>NUCLEOTIDE SEQUENCE [LARGE SCALE GENOMIC DNA]</scope>
    <source>
        <strain evidence="4 5">Stock d4-2</strain>
    </source>
</reference>
<dbReference type="KEGG" id="ptm:GSPATT00012397001"/>
<dbReference type="STRING" id="5888.A0D1F6"/>
<keyword evidence="1" id="KW-0677">Repeat</keyword>
<proteinExistence type="predicted"/>
<dbReference type="PANTHER" id="PTHR45641">
    <property type="entry name" value="TETRATRICOPEPTIDE REPEAT PROTEIN (AFU_ORTHOLOGUE AFUA_6G03870)"/>
    <property type="match status" value="1"/>
</dbReference>
<evidence type="ECO:0000256" key="1">
    <source>
        <dbReference type="ARBA" id="ARBA00022737"/>
    </source>
</evidence>
<dbReference type="InParanoid" id="A0D1F6"/>
<evidence type="ECO:0000313" key="5">
    <source>
        <dbReference type="Proteomes" id="UP000000600"/>
    </source>
</evidence>
<evidence type="ECO:0000256" key="2">
    <source>
        <dbReference type="ARBA" id="ARBA00022803"/>
    </source>
</evidence>
<keyword evidence="5" id="KW-1185">Reference proteome</keyword>
<evidence type="ECO:0000313" key="4">
    <source>
        <dbReference type="EMBL" id="CAK76873.1"/>
    </source>
</evidence>
<dbReference type="GeneID" id="5030055"/>
<keyword evidence="2 3" id="KW-0802">TPR repeat</keyword>
<dbReference type="SUPFAM" id="SSF48452">
    <property type="entry name" value="TPR-like"/>
    <property type="match status" value="2"/>
</dbReference>
<gene>
    <name evidence="4" type="ORF">GSPATT00012397001</name>
</gene>